<evidence type="ECO:0000313" key="2">
    <source>
        <dbReference type="EMBL" id="PPA70984.1"/>
    </source>
</evidence>
<feature type="domain" description="Methyltransferase" evidence="1">
    <location>
        <begin position="41"/>
        <end position="136"/>
    </location>
</feature>
<gene>
    <name evidence="2" type="ORF">C4B60_09385</name>
</gene>
<keyword evidence="2" id="KW-0808">Transferase</keyword>
<dbReference type="CDD" id="cd02440">
    <property type="entry name" value="AdoMet_MTases"/>
    <property type="match status" value="1"/>
</dbReference>
<sequence length="253" mass="28685">MFSYYGKLSTELYDFTKPIGHSLDGDIEYYMERLSGCEGKILEAGVGSGRLFIPFLEAGFKIEGIDNSKEMLASCRRSCEERGLYPELYEGNLQKFSLPASYDAIILPTGSFSLLENREDSLAALDSFYHHLNPGGRLILDLFLPGNFIAGERTLSAFTLPDGDGITLERNSVEIDWLNQKTVTYLKYEKWREGRLIDTELQKFSLRWYGVEEFKLVLEKAGFTGITCSSNYKYGQEPTVADQMLTFEAVKKD</sequence>
<organism evidence="2 3">
    <name type="scientific">Jeotgalibacillus proteolyticus</name>
    <dbReference type="NCBI Taxonomy" id="2082395"/>
    <lineage>
        <taxon>Bacteria</taxon>
        <taxon>Bacillati</taxon>
        <taxon>Bacillota</taxon>
        <taxon>Bacilli</taxon>
        <taxon>Bacillales</taxon>
        <taxon>Caryophanaceae</taxon>
        <taxon>Jeotgalibacillus</taxon>
    </lineage>
</organism>
<dbReference type="SUPFAM" id="SSF53335">
    <property type="entry name" value="S-adenosyl-L-methionine-dependent methyltransferases"/>
    <property type="match status" value="1"/>
</dbReference>
<evidence type="ECO:0000259" key="1">
    <source>
        <dbReference type="Pfam" id="PF13649"/>
    </source>
</evidence>
<dbReference type="Proteomes" id="UP000239047">
    <property type="component" value="Unassembled WGS sequence"/>
</dbReference>
<dbReference type="OrthoDB" id="9804312at2"/>
<accession>A0A2S5GDJ9</accession>
<dbReference type="InterPro" id="IPR029063">
    <property type="entry name" value="SAM-dependent_MTases_sf"/>
</dbReference>
<protein>
    <submittedName>
        <fullName evidence="2">Class I SAM-dependent methyltransferase</fullName>
    </submittedName>
</protein>
<keyword evidence="3" id="KW-1185">Reference proteome</keyword>
<reference evidence="2 3" key="1">
    <citation type="submission" date="2018-02" db="EMBL/GenBank/DDBJ databases">
        <title>Jeotgalibacillus proteolyticum sp. nov. a protease producing bacterium isolated from ocean sediments of Laizhou Bay.</title>
        <authorList>
            <person name="Li Y."/>
        </authorList>
    </citation>
    <scope>NUCLEOTIDE SEQUENCE [LARGE SCALE GENOMIC DNA]</scope>
    <source>
        <strain evidence="2 3">22-7</strain>
    </source>
</reference>
<dbReference type="AlphaFoldDB" id="A0A2S5GDJ9"/>
<comment type="caution">
    <text evidence="2">The sequence shown here is derived from an EMBL/GenBank/DDBJ whole genome shotgun (WGS) entry which is preliminary data.</text>
</comment>
<dbReference type="RefSeq" id="WP_104057733.1">
    <property type="nucleotide sequence ID" value="NZ_PREZ01000003.1"/>
</dbReference>
<evidence type="ECO:0000313" key="3">
    <source>
        <dbReference type="Proteomes" id="UP000239047"/>
    </source>
</evidence>
<dbReference type="Gene3D" id="3.40.50.150">
    <property type="entry name" value="Vaccinia Virus protein VP39"/>
    <property type="match status" value="1"/>
</dbReference>
<dbReference type="GO" id="GO:0032259">
    <property type="term" value="P:methylation"/>
    <property type="evidence" value="ECO:0007669"/>
    <property type="project" value="UniProtKB-KW"/>
</dbReference>
<dbReference type="EMBL" id="PREZ01000003">
    <property type="protein sequence ID" value="PPA70984.1"/>
    <property type="molecule type" value="Genomic_DNA"/>
</dbReference>
<dbReference type="GO" id="GO:0008168">
    <property type="term" value="F:methyltransferase activity"/>
    <property type="evidence" value="ECO:0007669"/>
    <property type="project" value="UniProtKB-KW"/>
</dbReference>
<dbReference type="InterPro" id="IPR041698">
    <property type="entry name" value="Methyltransf_25"/>
</dbReference>
<dbReference type="Pfam" id="PF13649">
    <property type="entry name" value="Methyltransf_25"/>
    <property type="match status" value="1"/>
</dbReference>
<dbReference type="Gene3D" id="2.20.25.110">
    <property type="entry name" value="S-adenosyl-L-methionine-dependent methyltransferases"/>
    <property type="match status" value="1"/>
</dbReference>
<name>A0A2S5GDJ9_9BACL</name>
<keyword evidence="2" id="KW-0489">Methyltransferase</keyword>
<proteinExistence type="predicted"/>